<feature type="region of interest" description="Disordered" evidence="4">
    <location>
        <begin position="414"/>
        <end position="488"/>
    </location>
</feature>
<keyword evidence="3" id="KW-0539">Nucleus</keyword>
<sequence length="1191" mass="127825">METTSPTCPPTRSRRPRSADSLRKRVALPRTPSPARRRRRRIGSPGCVPRVSAPLMSAGLNEHTTTGGVPLRTPPRRLLKPPTRPTSAPAVRIVSETQDEEMDTRADEHEDDDEALSIISSEGSPRDSVLDFLNFNTTDGSVPFSLFTPSPSVSKKGVSRTTPADATRLAKAIMSSPSRFFRSPFLTSMPSASAASSPASFRLSAASSRTNSDDELTEIRRHQQTHDDEEEKEREPEPSIKLEPPSTPPPVASVGMKTEPLESPLTFRLSEGLGSTPSRSTIPSRRNSLSMRTPSPAASARARALRARAHAERVLNRSLKDTFALSSEDENEDPQTRLRRRAARSRSRANSDLEAPSALSGSNHDQDWLFSFANSLSPLAPGVATDDIDTSFLSIKFSPMTTASSLDLPRLLPPFPSPTLGPSESSTSRLLSTPKTPLTAPPRVAMPLSTTPVSDSHREVGLSADPAPGSTESFPNIRASTSSMPGRDERIKLSSSSVMKMKLHVTFDSFPPSHTKREMDAINNSLKKKKKSRKRKLDEGKTRAGTKAAKGPSVQRKLLQTPVKGEADASETTEDQVPSRSTGRAQRQLLTGGESDLDDEEEKAEASSPDSLDSTSSSSPSTPTTPSRGTLAATPSTESWRKHLPSPMATLSTSSSLASTLLNNTVTPKMNALKLRKTPVASTPSKLSTPVFASPLAAATPSTLPPAAKATTVTLTPRLTLSSSMLTTPVKAPSGSHTGITPMLTSADKSLLSSTPLTMSTPVQPTASMVRKDVAPPKKAPCNCKKSKCLKLYCECFASGGYCDESCNCVDCANTPANETVRQQAIAARLEKNPNAFKPKIESTIAVPGVTATPGSATGSVAGAGFTTPHAHAHGHTHGAGSGDVKKMHKHGCHCKKSACQKKYCECFQAGVPCGDNCRCIDCKNQSPYISKIGVTPVTASRVGAPRTLSMNTAVTMTPNGEEQFVSPNGMPSIRQRLRIDRETWARNFNSPFEVSPRRERERTERFRTQLRNSRASALLRSFNQTHPPFSESKATDGVRIKSEPGMDVLQTPTSHAASGGASISPLSDSTPPAPPSPPVIGKRSRDEKSVMELLTVASSAPKISSSEALAIGKKQKTTDGGRIYVLPLFGDDLPPVKSDVSAAIFQCLSNADLYNASLVNRLWSRVTMSDMVWDHANFRRMRTSVESNEG</sequence>
<dbReference type="PANTHER" id="PTHR12446:SF34">
    <property type="entry name" value="PROTEIN LIN-54 HOMOLOG"/>
    <property type="match status" value="1"/>
</dbReference>
<dbReference type="Pfam" id="PF12937">
    <property type="entry name" value="F-box-like"/>
    <property type="match status" value="1"/>
</dbReference>
<comment type="similarity">
    <text evidence="2">Belongs to the lin-54 family.</text>
</comment>
<dbReference type="PROSITE" id="PS51634">
    <property type="entry name" value="CRC"/>
    <property type="match status" value="1"/>
</dbReference>
<feature type="region of interest" description="Disordered" evidence="4">
    <location>
        <begin position="1049"/>
        <end position="1088"/>
    </location>
</feature>
<dbReference type="InterPro" id="IPR028307">
    <property type="entry name" value="Lin-54_fam"/>
</dbReference>
<feature type="compositionally biased region" description="Polar residues" evidence="4">
    <location>
        <begin position="420"/>
        <end position="436"/>
    </location>
</feature>
<evidence type="ECO:0000256" key="2">
    <source>
        <dbReference type="ARBA" id="ARBA00007267"/>
    </source>
</evidence>
<dbReference type="Pfam" id="PF03638">
    <property type="entry name" value="TCR"/>
    <property type="match status" value="2"/>
</dbReference>
<feature type="compositionally biased region" description="Basic residues" evidence="4">
    <location>
        <begin position="337"/>
        <end position="347"/>
    </location>
</feature>
<reference evidence="6" key="1">
    <citation type="submission" date="2019-03" db="EMBL/GenBank/DDBJ databases">
        <title>Long read genome sequence of the mycoparasitic Pythium oligandrum ATCC 38472 isolated from sugarbeet rhizosphere.</title>
        <authorList>
            <person name="Gaulin E."/>
        </authorList>
    </citation>
    <scope>NUCLEOTIDE SEQUENCE</scope>
    <source>
        <strain evidence="6">ATCC 38472_TT</strain>
    </source>
</reference>
<dbReference type="GO" id="GO:0006355">
    <property type="term" value="P:regulation of DNA-templated transcription"/>
    <property type="evidence" value="ECO:0007669"/>
    <property type="project" value="TreeGrafter"/>
</dbReference>
<feature type="compositionally biased region" description="Polar residues" evidence="4">
    <location>
        <begin position="470"/>
        <end position="484"/>
    </location>
</feature>
<dbReference type="EMBL" id="SPLM01000003">
    <property type="protein sequence ID" value="TMW67930.1"/>
    <property type="molecule type" value="Genomic_DNA"/>
</dbReference>
<dbReference type="InterPro" id="IPR036047">
    <property type="entry name" value="F-box-like_dom_sf"/>
</dbReference>
<gene>
    <name evidence="6" type="ORF">Poli38472_007602</name>
</gene>
<comment type="caution">
    <text evidence="6">The sequence shown here is derived from an EMBL/GenBank/DDBJ whole genome shotgun (WGS) entry which is preliminary data.</text>
</comment>
<feature type="domain" description="CRC" evidence="5">
    <location>
        <begin position="778"/>
        <end position="928"/>
    </location>
</feature>
<feature type="compositionally biased region" description="Basic residues" evidence="4">
    <location>
        <begin position="526"/>
        <end position="535"/>
    </location>
</feature>
<evidence type="ECO:0000256" key="1">
    <source>
        <dbReference type="ARBA" id="ARBA00004123"/>
    </source>
</evidence>
<feature type="region of interest" description="Disordered" evidence="4">
    <location>
        <begin position="508"/>
        <end position="653"/>
    </location>
</feature>
<name>A0A8K1CQZ5_PYTOL</name>
<evidence type="ECO:0000313" key="7">
    <source>
        <dbReference type="Proteomes" id="UP000794436"/>
    </source>
</evidence>
<feature type="region of interest" description="Disordered" evidence="4">
    <location>
        <begin position="1"/>
        <end position="125"/>
    </location>
</feature>
<dbReference type="CDD" id="cd09917">
    <property type="entry name" value="F-box_SF"/>
    <property type="match status" value="1"/>
</dbReference>
<dbReference type="SMART" id="SM01114">
    <property type="entry name" value="CXC"/>
    <property type="match status" value="2"/>
</dbReference>
<evidence type="ECO:0000256" key="3">
    <source>
        <dbReference type="ARBA" id="ARBA00023242"/>
    </source>
</evidence>
<organism evidence="6 7">
    <name type="scientific">Pythium oligandrum</name>
    <name type="common">Mycoparasitic fungus</name>
    <dbReference type="NCBI Taxonomy" id="41045"/>
    <lineage>
        <taxon>Eukaryota</taxon>
        <taxon>Sar</taxon>
        <taxon>Stramenopiles</taxon>
        <taxon>Oomycota</taxon>
        <taxon>Peronosporomycetes</taxon>
        <taxon>Pythiales</taxon>
        <taxon>Pythiaceae</taxon>
        <taxon>Pythium</taxon>
    </lineage>
</organism>
<feature type="compositionally biased region" description="Basic and acidic residues" evidence="4">
    <location>
        <begin position="217"/>
        <end position="226"/>
    </location>
</feature>
<dbReference type="GO" id="GO:0005634">
    <property type="term" value="C:nucleus"/>
    <property type="evidence" value="ECO:0007669"/>
    <property type="project" value="UniProtKB-SubCell"/>
</dbReference>
<dbReference type="InterPro" id="IPR005172">
    <property type="entry name" value="CRC"/>
</dbReference>
<feature type="compositionally biased region" description="Polar residues" evidence="4">
    <location>
        <begin position="575"/>
        <end position="589"/>
    </location>
</feature>
<proteinExistence type="inferred from homology"/>
<dbReference type="Proteomes" id="UP000794436">
    <property type="component" value="Unassembled WGS sequence"/>
</dbReference>
<protein>
    <recommendedName>
        <fullName evidence="5">CRC domain-containing protein</fullName>
    </recommendedName>
</protein>
<dbReference type="InterPro" id="IPR033467">
    <property type="entry name" value="Tesmin/TSO1-like_CXC"/>
</dbReference>
<evidence type="ECO:0000313" key="6">
    <source>
        <dbReference type="EMBL" id="TMW67930.1"/>
    </source>
</evidence>
<dbReference type="PANTHER" id="PTHR12446">
    <property type="entry name" value="TESMIN/TSO1-RELATED"/>
    <property type="match status" value="1"/>
</dbReference>
<dbReference type="AlphaFoldDB" id="A0A8K1CQZ5"/>
<accession>A0A8K1CQZ5</accession>
<feature type="region of interest" description="Disordered" evidence="4">
    <location>
        <begin position="325"/>
        <end position="361"/>
    </location>
</feature>
<keyword evidence="7" id="KW-1185">Reference proteome</keyword>
<dbReference type="InterPro" id="IPR001810">
    <property type="entry name" value="F-box_dom"/>
</dbReference>
<evidence type="ECO:0000259" key="5">
    <source>
        <dbReference type="PROSITE" id="PS51634"/>
    </source>
</evidence>
<dbReference type="OrthoDB" id="6283463at2759"/>
<feature type="compositionally biased region" description="Low complexity" evidence="4">
    <location>
        <begin position="275"/>
        <end position="288"/>
    </location>
</feature>
<feature type="compositionally biased region" description="Low complexity" evidence="4">
    <location>
        <begin position="607"/>
        <end position="627"/>
    </location>
</feature>
<evidence type="ECO:0000256" key="4">
    <source>
        <dbReference type="SAM" id="MobiDB-lite"/>
    </source>
</evidence>
<dbReference type="SUPFAM" id="SSF81383">
    <property type="entry name" value="F-box domain"/>
    <property type="match status" value="1"/>
</dbReference>
<feature type="compositionally biased region" description="Low complexity" evidence="4">
    <location>
        <begin position="189"/>
        <end position="208"/>
    </location>
</feature>
<comment type="subcellular location">
    <subcellularLocation>
        <location evidence="1">Nucleus</location>
    </subcellularLocation>
</comment>
<feature type="region of interest" description="Disordered" evidence="4">
    <location>
        <begin position="189"/>
        <end position="305"/>
    </location>
</feature>